<evidence type="ECO:0000313" key="2">
    <source>
        <dbReference type="Proteomes" id="UP001062846"/>
    </source>
</evidence>
<organism evidence="1 2">
    <name type="scientific">Rhododendron molle</name>
    <name type="common">Chinese azalea</name>
    <name type="synonym">Azalea mollis</name>
    <dbReference type="NCBI Taxonomy" id="49168"/>
    <lineage>
        <taxon>Eukaryota</taxon>
        <taxon>Viridiplantae</taxon>
        <taxon>Streptophyta</taxon>
        <taxon>Embryophyta</taxon>
        <taxon>Tracheophyta</taxon>
        <taxon>Spermatophyta</taxon>
        <taxon>Magnoliopsida</taxon>
        <taxon>eudicotyledons</taxon>
        <taxon>Gunneridae</taxon>
        <taxon>Pentapetalae</taxon>
        <taxon>asterids</taxon>
        <taxon>Ericales</taxon>
        <taxon>Ericaceae</taxon>
        <taxon>Ericoideae</taxon>
        <taxon>Rhodoreae</taxon>
        <taxon>Rhododendron</taxon>
    </lineage>
</organism>
<proteinExistence type="predicted"/>
<sequence length="464" mass="53087">MLVTLWVHCLQFLIYKVFSGGNLRKPGGLFGNSSSEIPVNDLKQLETFFYKLSYFLHILDYTETVASLTDLGFLWFREFYLESSRVIQFPIECSLPWMLVDHVIEAHNTGLLESVLMPFNIYNDSARQELAVRKQCFFYDEIEAEVQNTVVAAVGVIQSTTPKSDMRDYISSSSSCSSSCSRSGVVQKRRVDRFLLCPSDQFSRVVIAEEALVYVCISPAMAMTAASKGADDDSISERECHKGVMIQTGIAKLPKKYLVNHGISGEMFRSMMDASKRFFELPFEEREKYMSLDTYSPIRELVATYSNENKKLFLMLMEAITEPWTNKHENQQEHHHHNRGMGAVCLIERERDLVQTVQERARRWWQSPEVVGHSSAVAVAICSNGRYKSVLHRAIVNSVKPRISVASLYIVPYSSVVRPSPKLIDESNPRRYMDTDFSSFLEYISSFEPKKKNSLESRKLILNE</sequence>
<gene>
    <name evidence="1" type="ORF">RHMOL_Rhmol03G0095600</name>
</gene>
<evidence type="ECO:0000313" key="1">
    <source>
        <dbReference type="EMBL" id="KAI8563222.1"/>
    </source>
</evidence>
<name>A0ACC0PDW8_RHOML</name>
<protein>
    <submittedName>
        <fullName evidence="1">Uncharacterized protein</fullName>
    </submittedName>
</protein>
<dbReference type="EMBL" id="CM046390">
    <property type="protein sequence ID" value="KAI8563222.1"/>
    <property type="molecule type" value="Genomic_DNA"/>
</dbReference>
<dbReference type="Proteomes" id="UP001062846">
    <property type="component" value="Chromosome 3"/>
</dbReference>
<keyword evidence="2" id="KW-1185">Reference proteome</keyword>
<accession>A0ACC0PDW8</accession>
<comment type="caution">
    <text evidence="1">The sequence shown here is derived from an EMBL/GenBank/DDBJ whole genome shotgun (WGS) entry which is preliminary data.</text>
</comment>
<reference evidence="1" key="1">
    <citation type="submission" date="2022-02" db="EMBL/GenBank/DDBJ databases">
        <title>Plant Genome Project.</title>
        <authorList>
            <person name="Zhang R.-G."/>
        </authorList>
    </citation>
    <scope>NUCLEOTIDE SEQUENCE</scope>
    <source>
        <strain evidence="1">AT1</strain>
    </source>
</reference>